<comment type="caution">
    <text evidence="1">The sequence shown here is derived from an EMBL/GenBank/DDBJ whole genome shotgun (WGS) entry which is preliminary data.</text>
</comment>
<keyword evidence="2" id="KW-1185">Reference proteome</keyword>
<dbReference type="Proteomes" id="UP001056120">
    <property type="component" value="Linkage Group LG04"/>
</dbReference>
<reference evidence="2" key="1">
    <citation type="journal article" date="2022" name="Mol. Ecol. Resour.">
        <title>The genomes of chicory, endive, great burdock and yacon provide insights into Asteraceae palaeo-polyploidization history and plant inulin production.</title>
        <authorList>
            <person name="Fan W."/>
            <person name="Wang S."/>
            <person name="Wang H."/>
            <person name="Wang A."/>
            <person name="Jiang F."/>
            <person name="Liu H."/>
            <person name="Zhao H."/>
            <person name="Xu D."/>
            <person name="Zhang Y."/>
        </authorList>
    </citation>
    <scope>NUCLEOTIDE SEQUENCE [LARGE SCALE GENOMIC DNA]</scope>
    <source>
        <strain evidence="2">cv. Yunnan</strain>
    </source>
</reference>
<evidence type="ECO:0000313" key="2">
    <source>
        <dbReference type="Proteomes" id="UP001056120"/>
    </source>
</evidence>
<protein>
    <submittedName>
        <fullName evidence="1">Uncharacterized protein</fullName>
    </submittedName>
</protein>
<dbReference type="EMBL" id="CM042021">
    <property type="protein sequence ID" value="KAI3819735.1"/>
    <property type="molecule type" value="Genomic_DNA"/>
</dbReference>
<sequence>MEVQIPFSFLVFLLALFYLFTKLRTSFFPHPNHNLPPQPWKLPLLGHLHHLAGSLPNRALGNLADKLGPIIHLQLGEINTVVISSPDLAKEIMKTNDATFATRPKLLAAEILAYNYKDIAFSPYGDYWRQMRKICVLELLSAKKVESFESIREQESWNVVEHMLKKGPQPINLSEMISTMINVIVFTVSIGSGCKDQATFLELTEEIISLSSGFDVADLFPSLTPLHLVAGTRKTLLKIHHKMDKILDRIISDRQECRASGQTTDYNDLLEVLLRLKDDDGLRFPLNYDNIKAVLSDMFAAGTDTSSVTIEWTMFELMKNPKTMNKVQAELRHVLQGKKKIYESDIKELTYFKLVIKETLRLHSPLPLLLPRECQKNCDIGGYDIPANTKVIINYWKIGRDPKYWDDPESFIPERFNQSLFDFKGTSFEYIPFGAGRRICPGLNLGLANVEISLARLLYHFNWELPNGAKIEDLDGTESFGATLKLKNNLFLVPRAYNNTN</sequence>
<organism evidence="1 2">
    <name type="scientific">Smallanthus sonchifolius</name>
    <dbReference type="NCBI Taxonomy" id="185202"/>
    <lineage>
        <taxon>Eukaryota</taxon>
        <taxon>Viridiplantae</taxon>
        <taxon>Streptophyta</taxon>
        <taxon>Embryophyta</taxon>
        <taxon>Tracheophyta</taxon>
        <taxon>Spermatophyta</taxon>
        <taxon>Magnoliopsida</taxon>
        <taxon>eudicotyledons</taxon>
        <taxon>Gunneridae</taxon>
        <taxon>Pentapetalae</taxon>
        <taxon>asterids</taxon>
        <taxon>campanulids</taxon>
        <taxon>Asterales</taxon>
        <taxon>Asteraceae</taxon>
        <taxon>Asteroideae</taxon>
        <taxon>Heliantheae alliance</taxon>
        <taxon>Millerieae</taxon>
        <taxon>Smallanthus</taxon>
    </lineage>
</organism>
<reference evidence="1 2" key="2">
    <citation type="journal article" date="2022" name="Mol. Ecol. Resour.">
        <title>The genomes of chicory, endive, great burdock and yacon provide insights into Asteraceae paleo-polyploidization history and plant inulin production.</title>
        <authorList>
            <person name="Fan W."/>
            <person name="Wang S."/>
            <person name="Wang H."/>
            <person name="Wang A."/>
            <person name="Jiang F."/>
            <person name="Liu H."/>
            <person name="Zhao H."/>
            <person name="Xu D."/>
            <person name="Zhang Y."/>
        </authorList>
    </citation>
    <scope>NUCLEOTIDE SEQUENCE [LARGE SCALE GENOMIC DNA]</scope>
    <source>
        <strain evidence="2">cv. Yunnan</strain>
        <tissue evidence="1">Leaves</tissue>
    </source>
</reference>
<evidence type="ECO:0000313" key="1">
    <source>
        <dbReference type="EMBL" id="KAI3819735.1"/>
    </source>
</evidence>
<accession>A0ACB9JHG9</accession>
<gene>
    <name evidence="1" type="ORF">L1987_13583</name>
</gene>
<name>A0ACB9JHG9_9ASTR</name>
<proteinExistence type="predicted"/>